<accession>Q2R311</accession>
<reference evidence="1" key="2">
    <citation type="submission" date="2005-04" db="EMBL/GenBank/DDBJ databases">
        <authorList>
            <person name="Buell C.R."/>
            <person name="Wing R.A."/>
            <person name="McCombie W.A."/>
            <person name="Ouyang S."/>
        </authorList>
    </citation>
    <scope>NUCLEOTIDE SEQUENCE</scope>
</reference>
<protein>
    <submittedName>
        <fullName evidence="1">Uncharacterized protein</fullName>
    </submittedName>
</protein>
<evidence type="ECO:0000313" key="1">
    <source>
        <dbReference type="EMBL" id="ABA94141.1"/>
    </source>
</evidence>
<name>Q2R311_ORYSJ</name>
<gene>
    <name evidence="1" type="ordered locus">LOC_Os11g34010</name>
</gene>
<organism evidence="1">
    <name type="scientific">Oryza sativa subsp. japonica</name>
    <name type="common">Rice</name>
    <dbReference type="NCBI Taxonomy" id="39947"/>
    <lineage>
        <taxon>Eukaryota</taxon>
        <taxon>Viridiplantae</taxon>
        <taxon>Streptophyta</taxon>
        <taxon>Embryophyta</taxon>
        <taxon>Tracheophyta</taxon>
        <taxon>Spermatophyta</taxon>
        <taxon>Magnoliopsida</taxon>
        <taxon>Liliopsida</taxon>
        <taxon>Poales</taxon>
        <taxon>Poaceae</taxon>
        <taxon>BOP clade</taxon>
        <taxon>Oryzoideae</taxon>
        <taxon>Oryzeae</taxon>
        <taxon>Oryzinae</taxon>
        <taxon>Oryza</taxon>
        <taxon>Oryza sativa</taxon>
    </lineage>
</organism>
<dbReference type="EMBL" id="DP000010">
    <property type="protein sequence ID" value="ABA94141.1"/>
    <property type="molecule type" value="Genomic_DNA"/>
</dbReference>
<dbReference type="AlphaFoldDB" id="Q2R311"/>
<sequence>MATPSPIASSCICAYAHINPKLGPCLHEGGKKPKLDKHKLPDPMFDIEGADVSKAV</sequence>
<proteinExistence type="predicted"/>
<reference evidence="1" key="3">
    <citation type="submission" date="2006-01" db="EMBL/GenBank/DDBJ databases">
        <authorList>
            <person name="Buell R."/>
        </authorList>
    </citation>
    <scope>NUCLEOTIDE SEQUENCE</scope>
</reference>
<reference evidence="1" key="1">
    <citation type="journal article" date="2005" name="BMC Biol.">
        <title>The sequence of rice chromosomes 11 and 12, rich in disease resistance genes and recent gene duplications.</title>
        <authorList>
            <consortium name="The rice chromosomes 11 and 12 sequencing consortia"/>
        </authorList>
    </citation>
    <scope>NUCLEOTIDE SEQUENCE [LARGE SCALE GENOMIC DNA]</scope>
</reference>